<dbReference type="InterPro" id="IPR008979">
    <property type="entry name" value="Galactose-bd-like_sf"/>
</dbReference>
<dbReference type="InterPro" id="IPR013806">
    <property type="entry name" value="Kringle-like"/>
</dbReference>
<dbReference type="FunFam" id="1.20.1070.10:FF:000428">
    <property type="entry name" value="Uncharacterized protein"/>
    <property type="match status" value="1"/>
</dbReference>
<dbReference type="SUPFAM" id="SSF49785">
    <property type="entry name" value="Galactose-binding domain-like"/>
    <property type="match status" value="1"/>
</dbReference>
<feature type="disulfide bond" evidence="8">
    <location>
        <begin position="195"/>
        <end position="210"/>
    </location>
</feature>
<dbReference type="GO" id="GO:0007166">
    <property type="term" value="P:cell surface receptor signaling pathway"/>
    <property type="evidence" value="ECO:0007669"/>
    <property type="project" value="InterPro"/>
</dbReference>
<dbReference type="CDD" id="cd00108">
    <property type="entry name" value="KR"/>
    <property type="match status" value="1"/>
</dbReference>
<feature type="disulfide bond" evidence="8">
    <location>
        <begin position="151"/>
        <end position="169"/>
    </location>
</feature>
<feature type="region of interest" description="Disordered" evidence="9">
    <location>
        <begin position="630"/>
        <end position="656"/>
    </location>
</feature>
<feature type="disulfide bond" evidence="8">
    <location>
        <begin position="163"/>
        <end position="178"/>
    </location>
</feature>
<keyword evidence="4 10" id="KW-1133">Transmembrane helix</keyword>
<feature type="transmembrane region" description="Helical" evidence="10">
    <location>
        <begin position="589"/>
        <end position="609"/>
    </location>
</feature>
<keyword evidence="6 7" id="KW-1015">Disulfide bond</keyword>
<feature type="domain" description="Kringle" evidence="11">
    <location>
        <begin position="238"/>
        <end position="294"/>
    </location>
</feature>
<dbReference type="Gene3D" id="2.40.20.10">
    <property type="entry name" value="Plasminogen Kringle 4"/>
    <property type="match status" value="1"/>
</dbReference>
<dbReference type="InterPro" id="IPR017981">
    <property type="entry name" value="GPCR_2-like_7TM"/>
</dbReference>
<feature type="compositionally biased region" description="Polar residues" evidence="9">
    <location>
        <begin position="631"/>
        <end position="656"/>
    </location>
</feature>
<dbReference type="EMBL" id="GG666468">
    <property type="protein sequence ID" value="EEN68015.1"/>
    <property type="molecule type" value="Genomic_DNA"/>
</dbReference>
<dbReference type="SUPFAM" id="SSF57440">
    <property type="entry name" value="Kringle-like"/>
    <property type="match status" value="1"/>
</dbReference>
<dbReference type="PROSITE" id="PS00021">
    <property type="entry name" value="KRINGLE_1"/>
    <property type="match status" value="1"/>
</dbReference>
<dbReference type="InterPro" id="IPR000832">
    <property type="entry name" value="GPCR_2_secretin-like"/>
</dbReference>
<dbReference type="GO" id="GO:0004930">
    <property type="term" value="F:G protein-coupled receptor activity"/>
    <property type="evidence" value="ECO:0007669"/>
    <property type="project" value="InterPro"/>
</dbReference>
<dbReference type="AlphaFoldDB" id="C3XV89"/>
<dbReference type="Pfam" id="PF00051">
    <property type="entry name" value="Kringle"/>
    <property type="match status" value="1"/>
</dbReference>
<dbReference type="PRINTS" id="PR00018">
    <property type="entry name" value="KRINGLE"/>
</dbReference>
<proteinExistence type="predicted"/>
<evidence type="ECO:0000313" key="13">
    <source>
        <dbReference type="EMBL" id="EEN68015.1"/>
    </source>
</evidence>
<evidence type="ECO:0000256" key="5">
    <source>
        <dbReference type="ARBA" id="ARBA00023136"/>
    </source>
</evidence>
<name>C3XV89_BRAFL</name>
<dbReference type="PROSITE" id="PS50070">
    <property type="entry name" value="KRINGLE_2"/>
    <property type="match status" value="1"/>
</dbReference>
<feature type="transmembrane region" description="Helical" evidence="10">
    <location>
        <begin position="373"/>
        <end position="395"/>
    </location>
</feature>
<accession>C3XV89</accession>
<protein>
    <recommendedName>
        <fullName evidence="14">G-protein coupled receptors family 2 profile 2 domain-containing protein</fullName>
    </recommendedName>
</protein>
<dbReference type="Pfam" id="PF00002">
    <property type="entry name" value="7tm_2"/>
    <property type="match status" value="1"/>
</dbReference>
<comment type="caution">
    <text evidence="7">Lacks conserved residue(s) required for the propagation of feature annotation.</text>
</comment>
<dbReference type="InterPro" id="IPR038178">
    <property type="entry name" value="Kringle_sf"/>
</dbReference>
<dbReference type="PANTHER" id="PTHR20851">
    <property type="entry name" value="DORSAL INTERACTING PROTEIN 3"/>
    <property type="match status" value="1"/>
</dbReference>
<dbReference type="Gene3D" id="4.10.400.10">
    <property type="entry name" value="Low-density Lipoprotein Receptor"/>
    <property type="match status" value="1"/>
</dbReference>
<evidence type="ECO:0000256" key="6">
    <source>
        <dbReference type="ARBA" id="ARBA00023157"/>
    </source>
</evidence>
<dbReference type="PRINTS" id="PR00261">
    <property type="entry name" value="LDLRECEPTOR"/>
</dbReference>
<dbReference type="eggNOG" id="KOG3627">
    <property type="taxonomic scope" value="Eukaryota"/>
</dbReference>
<evidence type="ECO:0000256" key="9">
    <source>
        <dbReference type="SAM" id="MobiDB-lite"/>
    </source>
</evidence>
<evidence type="ECO:0000259" key="11">
    <source>
        <dbReference type="PROSITE" id="PS50070"/>
    </source>
</evidence>
<evidence type="ECO:0000256" key="3">
    <source>
        <dbReference type="ARBA" id="ARBA00022692"/>
    </source>
</evidence>
<reference evidence="13" key="1">
    <citation type="journal article" date="2008" name="Nature">
        <title>The amphioxus genome and the evolution of the chordate karyotype.</title>
        <authorList>
            <consortium name="US DOE Joint Genome Institute (JGI-PGF)"/>
            <person name="Putnam N.H."/>
            <person name="Butts T."/>
            <person name="Ferrier D.E.K."/>
            <person name="Furlong R.F."/>
            <person name="Hellsten U."/>
            <person name="Kawashima T."/>
            <person name="Robinson-Rechavi M."/>
            <person name="Shoguchi E."/>
            <person name="Terry A."/>
            <person name="Yu J.-K."/>
            <person name="Benito-Gutierrez E.L."/>
            <person name="Dubchak I."/>
            <person name="Garcia-Fernandez J."/>
            <person name="Gibson-Brown J.J."/>
            <person name="Grigoriev I.V."/>
            <person name="Horton A.C."/>
            <person name="de Jong P.J."/>
            <person name="Jurka J."/>
            <person name="Kapitonov V.V."/>
            <person name="Kohara Y."/>
            <person name="Kuroki Y."/>
            <person name="Lindquist E."/>
            <person name="Lucas S."/>
            <person name="Osoegawa K."/>
            <person name="Pennacchio L.A."/>
            <person name="Salamov A.A."/>
            <person name="Satou Y."/>
            <person name="Sauka-Spengler T."/>
            <person name="Schmutz J."/>
            <person name="Shin-I T."/>
            <person name="Toyoda A."/>
            <person name="Bronner-Fraser M."/>
            <person name="Fujiyama A."/>
            <person name="Holland L.Z."/>
            <person name="Holland P.W.H."/>
            <person name="Satoh N."/>
            <person name="Rokhsar D.S."/>
        </authorList>
    </citation>
    <scope>NUCLEOTIDE SEQUENCE [LARGE SCALE GENOMIC DNA]</scope>
    <source>
        <strain evidence="13">S238N-H82</strain>
        <tissue evidence="13">Testes</tissue>
    </source>
</reference>
<gene>
    <name evidence="13" type="ORF">BRAFLDRAFT_86965</name>
</gene>
<dbReference type="FunFam" id="2.40.20.10:FF:000027">
    <property type="entry name" value="Uncharacterized protein"/>
    <property type="match status" value="1"/>
</dbReference>
<evidence type="ECO:0000256" key="7">
    <source>
        <dbReference type="PROSITE-ProRule" id="PRU00121"/>
    </source>
</evidence>
<keyword evidence="2 7" id="KW-0420">Kringle</keyword>
<dbReference type="SUPFAM" id="SSF57424">
    <property type="entry name" value="LDL receptor-like module"/>
    <property type="match status" value="2"/>
</dbReference>
<dbReference type="CDD" id="cd00112">
    <property type="entry name" value="LDLa"/>
    <property type="match status" value="2"/>
</dbReference>
<evidence type="ECO:0000259" key="12">
    <source>
        <dbReference type="PROSITE" id="PS50261"/>
    </source>
</evidence>
<feature type="disulfide bond" evidence="8">
    <location>
        <begin position="183"/>
        <end position="201"/>
    </location>
</feature>
<dbReference type="InterPro" id="IPR002172">
    <property type="entry name" value="LDrepeatLR_classA_rpt"/>
</dbReference>
<evidence type="ECO:0000256" key="10">
    <source>
        <dbReference type="SAM" id="Phobius"/>
    </source>
</evidence>
<sequence>MYSLHGGWLETDPTWVTSDEWYDHHGVRHVSGYVLDLNFNTGWKRAPEEGTWQLTFDLQTPKTVSRIRLFLGHEIGPDVTVLRSTSAGQRWNVVKEFTEVISDEAKMFDLTGFLSTGQHWRLEFTSLTSQSKIYEVMFFQACSGLDRTVVCSDGDCDVYDVICDGKVDCDDGSDEANCDEEVCPNGIIITKTQVCDGRDDCGDNTDEEHCSLPTRCYYERDKGMSYAGHVNRAGDRVCQRWDSQSPHSHPHTPQAHPDAGLEENFCRNPDNKERPWCYTTDAVWRWDYCDVVACAVKQTIKNCSKPSLTFTEEEFNTLPNGSVHLVSSNVTCSAEQVTILNTSALVCGECILEYFLNFTNGDRTTNSWEDDQGWLTLGLVIVSVVAVLGFVGYTVGSGNWKKAPEKLKVQMLTCMAVAESLFVARLLPRPGVGCVVYGIILHYFLLTAFTSMNALSLDLFLTFRQASERAKLRTYMLYTWLIPLLVVAVTAFVEFCPCSSVRVGYGDHCWIGNPTGRLVAFGVPVFCTLLINAVLITQTLLAIRKAFNIADAALSRSWSSKAWVYVRISFLMGFTWILGFIVPYVDSRVLEYIFIVLNGSQGFLQALLLTMTSKVMQKCWSAIRARFGSGEPNQNNGRSAATGSPVQLTSQQPEVV</sequence>
<evidence type="ECO:0000256" key="2">
    <source>
        <dbReference type="ARBA" id="ARBA00022572"/>
    </source>
</evidence>
<dbReference type="CDD" id="cd15039">
    <property type="entry name" value="7tmB3_Methuselah-like"/>
    <property type="match status" value="1"/>
</dbReference>
<dbReference type="eggNOG" id="KOG4193">
    <property type="taxonomic scope" value="Eukaryota"/>
</dbReference>
<feature type="disulfide bond" evidence="7">
    <location>
        <begin position="266"/>
        <end position="289"/>
    </location>
</feature>
<feature type="transmembrane region" description="Helical" evidence="10">
    <location>
        <begin position="407"/>
        <end position="427"/>
    </location>
</feature>
<keyword evidence="5 10" id="KW-0472">Membrane</keyword>
<dbReference type="InterPro" id="IPR036055">
    <property type="entry name" value="LDL_receptor-like_sf"/>
</dbReference>
<dbReference type="GO" id="GO:0016020">
    <property type="term" value="C:membrane"/>
    <property type="evidence" value="ECO:0007669"/>
    <property type="project" value="UniProtKB-SubCell"/>
</dbReference>
<dbReference type="SMART" id="SM00192">
    <property type="entry name" value="LDLa"/>
    <property type="match status" value="2"/>
</dbReference>
<dbReference type="PROSITE" id="PS50068">
    <property type="entry name" value="LDLRA_2"/>
    <property type="match status" value="2"/>
</dbReference>
<evidence type="ECO:0008006" key="14">
    <source>
        <dbReference type="Google" id="ProtNLM"/>
    </source>
</evidence>
<comment type="subcellular location">
    <subcellularLocation>
        <location evidence="1">Membrane</location>
        <topology evidence="1">Multi-pass membrane protein</topology>
    </subcellularLocation>
</comment>
<dbReference type="FunFam" id="4.10.400.10:FF:000274">
    <property type="entry name" value="Uncharacterized protein"/>
    <property type="match status" value="1"/>
</dbReference>
<evidence type="ECO:0000256" key="8">
    <source>
        <dbReference type="PROSITE-ProRule" id="PRU00124"/>
    </source>
</evidence>
<feature type="disulfide bond" evidence="7">
    <location>
        <begin position="238"/>
        <end position="277"/>
    </location>
</feature>
<feature type="transmembrane region" description="Helical" evidence="10">
    <location>
        <begin position="564"/>
        <end position="583"/>
    </location>
</feature>
<evidence type="ECO:0000256" key="1">
    <source>
        <dbReference type="ARBA" id="ARBA00004141"/>
    </source>
</evidence>
<feature type="transmembrane region" description="Helical" evidence="10">
    <location>
        <begin position="518"/>
        <end position="543"/>
    </location>
</feature>
<dbReference type="STRING" id="7739.C3XV89"/>
<dbReference type="PANTHER" id="PTHR20851:SF0">
    <property type="entry name" value="APOLIPOPROTEIN(A)"/>
    <property type="match status" value="1"/>
</dbReference>
<feature type="domain" description="G-protein coupled receptors family 2 profile 2" evidence="12">
    <location>
        <begin position="375"/>
        <end position="613"/>
    </location>
</feature>
<dbReference type="InterPro" id="IPR018056">
    <property type="entry name" value="Kringle_CS"/>
</dbReference>
<feature type="transmembrane region" description="Helical" evidence="10">
    <location>
        <begin position="475"/>
        <end position="493"/>
    </location>
</feature>
<feature type="region of interest" description="Disordered" evidence="9">
    <location>
        <begin position="240"/>
        <end position="264"/>
    </location>
</feature>
<dbReference type="SMART" id="SM00130">
    <property type="entry name" value="KR"/>
    <property type="match status" value="1"/>
</dbReference>
<dbReference type="Gene3D" id="2.60.120.260">
    <property type="entry name" value="Galactose-binding domain-like"/>
    <property type="match status" value="1"/>
</dbReference>
<evidence type="ECO:0000256" key="4">
    <source>
        <dbReference type="ARBA" id="ARBA00022989"/>
    </source>
</evidence>
<dbReference type="PROSITE" id="PS50261">
    <property type="entry name" value="G_PROTEIN_RECEP_F2_4"/>
    <property type="match status" value="1"/>
</dbReference>
<feature type="transmembrane region" description="Helical" evidence="10">
    <location>
        <begin position="439"/>
        <end position="463"/>
    </location>
</feature>
<dbReference type="InParanoid" id="C3XV89"/>
<dbReference type="InterPro" id="IPR000001">
    <property type="entry name" value="Kringle"/>
</dbReference>
<keyword evidence="3 10" id="KW-0812">Transmembrane</keyword>
<dbReference type="Gene3D" id="1.20.1070.10">
    <property type="entry name" value="Rhodopsin 7-helix transmembrane proteins"/>
    <property type="match status" value="1"/>
</dbReference>
<organism>
    <name type="scientific">Branchiostoma floridae</name>
    <name type="common">Florida lancelet</name>
    <name type="synonym">Amphioxus</name>
    <dbReference type="NCBI Taxonomy" id="7739"/>
    <lineage>
        <taxon>Eukaryota</taxon>
        <taxon>Metazoa</taxon>
        <taxon>Chordata</taxon>
        <taxon>Cephalochordata</taxon>
        <taxon>Leptocardii</taxon>
        <taxon>Amphioxiformes</taxon>
        <taxon>Branchiostomatidae</taxon>
        <taxon>Branchiostoma</taxon>
    </lineage>
</organism>